<proteinExistence type="inferred from homology"/>
<dbReference type="PANTHER" id="PTHR32089">
    <property type="entry name" value="METHYL-ACCEPTING CHEMOTAXIS PROTEIN MCPB"/>
    <property type="match status" value="1"/>
</dbReference>
<protein>
    <recommendedName>
        <fullName evidence="9">Methyl-accepting chemotaxis protein</fullName>
    </recommendedName>
</protein>
<dbReference type="PROSITE" id="PS50885">
    <property type="entry name" value="HAMP"/>
    <property type="match status" value="1"/>
</dbReference>
<organism evidence="7 8">
    <name type="scientific">Formimonas warabiya</name>
    <dbReference type="NCBI Taxonomy" id="1761012"/>
    <lineage>
        <taxon>Bacteria</taxon>
        <taxon>Bacillati</taxon>
        <taxon>Bacillota</taxon>
        <taxon>Clostridia</taxon>
        <taxon>Eubacteriales</taxon>
        <taxon>Peptococcaceae</taxon>
        <taxon>Candidatus Formimonas</taxon>
    </lineage>
</organism>
<dbReference type="RefSeq" id="WP_148135864.1">
    <property type="nucleotide sequence ID" value="NZ_CP017634.1"/>
</dbReference>
<dbReference type="Proteomes" id="UP000323521">
    <property type="component" value="Chromosome"/>
</dbReference>
<dbReference type="SMART" id="SM00283">
    <property type="entry name" value="MA"/>
    <property type="match status" value="1"/>
</dbReference>
<dbReference type="SUPFAM" id="SSF58104">
    <property type="entry name" value="Methyl-accepting chemotaxis protein (MCP) signaling domain"/>
    <property type="match status" value="1"/>
</dbReference>
<evidence type="ECO:0008006" key="9">
    <source>
        <dbReference type="Google" id="ProtNLM"/>
    </source>
</evidence>
<dbReference type="CDD" id="cd06225">
    <property type="entry name" value="HAMP"/>
    <property type="match status" value="1"/>
</dbReference>
<dbReference type="KEGG" id="fwa:DCMF_18915"/>
<feature type="transmembrane region" description="Helical" evidence="4">
    <location>
        <begin position="190"/>
        <end position="213"/>
    </location>
</feature>
<evidence type="ECO:0000313" key="8">
    <source>
        <dbReference type="Proteomes" id="UP000323521"/>
    </source>
</evidence>
<evidence type="ECO:0000256" key="4">
    <source>
        <dbReference type="SAM" id="Phobius"/>
    </source>
</evidence>
<keyword evidence="4" id="KW-1133">Transmembrane helix</keyword>
<dbReference type="GO" id="GO:0006935">
    <property type="term" value="P:chemotaxis"/>
    <property type="evidence" value="ECO:0007669"/>
    <property type="project" value="InterPro"/>
</dbReference>
<comment type="similarity">
    <text evidence="2">Belongs to the methyl-accepting chemotaxis (MCP) protein family.</text>
</comment>
<dbReference type="CDD" id="cd11386">
    <property type="entry name" value="MCP_signal"/>
    <property type="match status" value="1"/>
</dbReference>
<evidence type="ECO:0000259" key="5">
    <source>
        <dbReference type="PROSITE" id="PS50111"/>
    </source>
</evidence>
<keyword evidence="8" id="KW-1185">Reference proteome</keyword>
<dbReference type="GO" id="GO:0007165">
    <property type="term" value="P:signal transduction"/>
    <property type="evidence" value="ECO:0007669"/>
    <property type="project" value="UniProtKB-KW"/>
</dbReference>
<dbReference type="InterPro" id="IPR004090">
    <property type="entry name" value="Chemotax_Me-accpt_rcpt"/>
</dbReference>
<dbReference type="Pfam" id="PF00015">
    <property type="entry name" value="MCPsignal"/>
    <property type="match status" value="1"/>
</dbReference>
<keyword evidence="4" id="KW-0812">Transmembrane</keyword>
<evidence type="ECO:0000256" key="1">
    <source>
        <dbReference type="ARBA" id="ARBA00023224"/>
    </source>
</evidence>
<dbReference type="GO" id="GO:0004888">
    <property type="term" value="F:transmembrane signaling receptor activity"/>
    <property type="evidence" value="ECO:0007669"/>
    <property type="project" value="InterPro"/>
</dbReference>
<evidence type="ECO:0000256" key="3">
    <source>
        <dbReference type="PROSITE-ProRule" id="PRU00284"/>
    </source>
</evidence>
<dbReference type="OrthoDB" id="1672921at2"/>
<evidence type="ECO:0000256" key="2">
    <source>
        <dbReference type="ARBA" id="ARBA00029447"/>
    </source>
</evidence>
<dbReference type="FunFam" id="1.10.287.950:FF:000001">
    <property type="entry name" value="Methyl-accepting chemotaxis sensory transducer"/>
    <property type="match status" value="1"/>
</dbReference>
<feature type="domain" description="HAMP" evidence="6">
    <location>
        <begin position="214"/>
        <end position="266"/>
    </location>
</feature>
<reference evidence="7 8" key="1">
    <citation type="submission" date="2016-10" db="EMBL/GenBank/DDBJ databases">
        <title>Complete Genome Sequence of Peptococcaceae strain DCMF.</title>
        <authorList>
            <person name="Edwards R.J."/>
            <person name="Holland S.I."/>
            <person name="Deshpande N.P."/>
            <person name="Wong Y.K."/>
            <person name="Ertan H."/>
            <person name="Manefield M."/>
            <person name="Russell T.L."/>
            <person name="Lee M.J."/>
        </authorList>
    </citation>
    <scope>NUCLEOTIDE SEQUENCE [LARGE SCALE GENOMIC DNA]</scope>
    <source>
        <strain evidence="7 8">DCMF</strain>
    </source>
</reference>
<dbReference type="GO" id="GO:0016020">
    <property type="term" value="C:membrane"/>
    <property type="evidence" value="ECO:0007669"/>
    <property type="project" value="InterPro"/>
</dbReference>
<gene>
    <name evidence="7" type="ORF">DCMF_18915</name>
</gene>
<dbReference type="SMART" id="SM00304">
    <property type="entry name" value="HAMP"/>
    <property type="match status" value="1"/>
</dbReference>
<evidence type="ECO:0000313" key="7">
    <source>
        <dbReference type="EMBL" id="ATW26545.1"/>
    </source>
</evidence>
<evidence type="ECO:0000259" key="6">
    <source>
        <dbReference type="PROSITE" id="PS50885"/>
    </source>
</evidence>
<accession>A0A3G1KWG7</accession>
<dbReference type="PRINTS" id="PR00260">
    <property type="entry name" value="CHEMTRNSDUCR"/>
</dbReference>
<name>A0A3G1KWG7_FORW1</name>
<dbReference type="InterPro" id="IPR004089">
    <property type="entry name" value="MCPsignal_dom"/>
</dbReference>
<keyword evidence="4" id="KW-0472">Membrane</keyword>
<keyword evidence="1 3" id="KW-0807">Transducer</keyword>
<dbReference type="PANTHER" id="PTHR32089:SF112">
    <property type="entry name" value="LYSOZYME-LIKE PROTEIN-RELATED"/>
    <property type="match status" value="1"/>
</dbReference>
<dbReference type="AlphaFoldDB" id="A0A3G1KWG7"/>
<dbReference type="Pfam" id="PF00672">
    <property type="entry name" value="HAMP"/>
    <property type="match status" value="1"/>
</dbReference>
<dbReference type="PROSITE" id="PS50111">
    <property type="entry name" value="CHEMOTAXIS_TRANSDUC_2"/>
    <property type="match status" value="1"/>
</dbReference>
<dbReference type="EMBL" id="CP017634">
    <property type="protein sequence ID" value="ATW26545.1"/>
    <property type="molecule type" value="Genomic_DNA"/>
</dbReference>
<dbReference type="Gene3D" id="6.10.340.10">
    <property type="match status" value="1"/>
</dbReference>
<dbReference type="InterPro" id="IPR003660">
    <property type="entry name" value="HAMP_dom"/>
</dbReference>
<dbReference type="Gene3D" id="1.10.287.950">
    <property type="entry name" value="Methyl-accepting chemotaxis protein"/>
    <property type="match status" value="1"/>
</dbReference>
<feature type="domain" description="Methyl-accepting transducer" evidence="5">
    <location>
        <begin position="264"/>
        <end position="500"/>
    </location>
</feature>
<sequence length="529" mass="56694">MKLKIGVKIWLGFSLILLLLAIISVNSILSSKLTEKNIATITVANESLTLEKDIAVHFYNAVSNIRGYIAYGQSTFKDTYNKEMNTVLELEKKLYNLMEADHKAEVKKLIATTDSYHKGITDDLIPAIETQLASPDFQSMQEAQKEVLQLAGTMLLITNQLTESLQELVALDTKEFNESITATKQYVSKVIFVAILISILAMILGIGLSIFLARSLKNPILSMVNGANQFALGNFTEEIRVKSTDEVGDLARSLNGMASQLRHLMADVAAHSQALAAHSEELAASAEEVSATMEETASTTTEVAAMAENSMENATVTASESHKVIEVAESGGKIVRKTAEKITAISQSTDQVNSSIQNLGGLSAQVGNITDVITGIADQTNLLALNAAIEAARAGEHGRGFAVVADEVRKLAEQSAAAAKEIGQLITQIQSGVELAMEAIAQGAADVNEGVHLASEAGTALENIIDTIYHNIKFIEEISLGAKQTSEGTQQLSANNEQIASTIQQVASSTQELANIAEMLQRSVSQFKI</sequence>